<organism evidence="1 2">
    <name type="scientific">Lecanicillium saksenae</name>
    <dbReference type="NCBI Taxonomy" id="468837"/>
    <lineage>
        <taxon>Eukaryota</taxon>
        <taxon>Fungi</taxon>
        <taxon>Dikarya</taxon>
        <taxon>Ascomycota</taxon>
        <taxon>Pezizomycotina</taxon>
        <taxon>Sordariomycetes</taxon>
        <taxon>Hypocreomycetidae</taxon>
        <taxon>Hypocreales</taxon>
        <taxon>Cordycipitaceae</taxon>
        <taxon>Lecanicillium</taxon>
    </lineage>
</organism>
<evidence type="ECO:0000313" key="2">
    <source>
        <dbReference type="Proteomes" id="UP001148737"/>
    </source>
</evidence>
<gene>
    <name evidence="1" type="ORF">NLG97_g6311</name>
</gene>
<proteinExistence type="predicted"/>
<dbReference type="Proteomes" id="UP001148737">
    <property type="component" value="Unassembled WGS sequence"/>
</dbReference>
<name>A0ACC1QQ05_9HYPO</name>
<evidence type="ECO:0000313" key="1">
    <source>
        <dbReference type="EMBL" id="KAJ3487863.1"/>
    </source>
</evidence>
<comment type="caution">
    <text evidence="1">The sequence shown here is derived from an EMBL/GenBank/DDBJ whole genome shotgun (WGS) entry which is preliminary data.</text>
</comment>
<sequence>MTHRDDHSDAVFGDNESRRDFPNEFTDASVMYRIHPELRDLIVDRDWPAHVDSYIARRLPQLGLRVVSFRDVTLLVVTWPHTALDAGSIRDLLEAWSLALAGKMDLIKPVLGAREDMAWNLAGKFLDDQLQPDFFKDRALSGFSYFLFLLRFVWRMLTDRNHDKRVFLLPRAVLQRWRESGAQGIPIDAATGKPTFISDADLIAAWQVKLTAALLNRRTRCCVVGSINARPLLSRANSEDGVYLQNLIELSHCSVLPDEAAGSFACVALAIRRELNQQLTEDQMIHHFRRVRQEREAGMGGGLPNFFCQRNDTVVMCNNLSGLRIASAIDFGPAVLAGADEGCSSGAVVNHVYTNVKIPGYVRPLFVIMDQNKAGYVISCDTPQTVWTMIEDEIGVGTAQK</sequence>
<dbReference type="EMBL" id="JANAKD010000817">
    <property type="protein sequence ID" value="KAJ3487863.1"/>
    <property type="molecule type" value="Genomic_DNA"/>
</dbReference>
<accession>A0ACC1QQ05</accession>
<reference evidence="1" key="1">
    <citation type="submission" date="2022-07" db="EMBL/GenBank/DDBJ databases">
        <title>Genome Sequence of Lecanicillium saksenae.</title>
        <authorList>
            <person name="Buettner E."/>
        </authorList>
    </citation>
    <scope>NUCLEOTIDE SEQUENCE</scope>
    <source>
        <strain evidence="1">VT-O1</strain>
    </source>
</reference>
<protein>
    <submittedName>
        <fullName evidence="1">Uncharacterized protein</fullName>
    </submittedName>
</protein>
<keyword evidence="2" id="KW-1185">Reference proteome</keyword>